<dbReference type="Proteomes" id="UP000054988">
    <property type="component" value="Unassembled WGS sequence"/>
</dbReference>
<dbReference type="PANTHER" id="PTHR11559">
    <property type="entry name" value="CARBOXYLESTERASE"/>
    <property type="match status" value="1"/>
</dbReference>
<dbReference type="PROSITE" id="PS00941">
    <property type="entry name" value="CARBOXYLESTERASE_B_2"/>
    <property type="match status" value="1"/>
</dbReference>
<feature type="domain" description="Carboxylesterase type B" evidence="2">
    <location>
        <begin position="38"/>
        <end position="137"/>
    </location>
</feature>
<protein>
    <recommendedName>
        <fullName evidence="2">Carboxylesterase type B domain-containing protein</fullName>
    </recommendedName>
</protein>
<feature type="chain" id="PRO_5006901194" description="Carboxylesterase type B domain-containing protein" evidence="1">
    <location>
        <begin position="20"/>
        <end position="228"/>
    </location>
</feature>
<evidence type="ECO:0000313" key="4">
    <source>
        <dbReference type="Proteomes" id="UP000054988"/>
    </source>
</evidence>
<dbReference type="InterPro" id="IPR050309">
    <property type="entry name" value="Type-B_Carboxylest/Lipase"/>
</dbReference>
<gene>
    <name evidence="3" type="ORF">WG66_19011</name>
</gene>
<accession>A0A0W0EWF5</accession>
<name>A0A0W0EWF5_MONRR</name>
<evidence type="ECO:0000259" key="2">
    <source>
        <dbReference type="Pfam" id="PF00135"/>
    </source>
</evidence>
<dbReference type="InterPro" id="IPR029058">
    <property type="entry name" value="AB_hydrolase_fold"/>
</dbReference>
<evidence type="ECO:0000256" key="1">
    <source>
        <dbReference type="SAM" id="SignalP"/>
    </source>
</evidence>
<proteinExistence type="predicted"/>
<comment type="caution">
    <text evidence="3">The sequence shown here is derived from an EMBL/GenBank/DDBJ whole genome shotgun (WGS) entry which is preliminary data.</text>
</comment>
<dbReference type="AlphaFoldDB" id="A0A0W0EWF5"/>
<sequence>MQLLGRSVLFASFLAETLATHVQLGYTTLIGNNTLPVLEFFGGIPYAEPPLGNLRFQPPILKPVLDVPTFNATNFGLSCLQPPINIAIITPNITSSEDCLTVNIYRPVDSIRGNRLLPVMVFIHGGGFLSEFSKSFYHAQNAHSLQREVQARWMVIPSFSEALLVYVFREIILQQSTISHLQGTPVIYASLNYRLGPLGFPQGAEAKKKGALNLGLKDQHQENGQLCF</sequence>
<dbReference type="InterPro" id="IPR019819">
    <property type="entry name" value="Carboxylesterase_B_CS"/>
</dbReference>
<feature type="signal peptide" evidence="1">
    <location>
        <begin position="1"/>
        <end position="19"/>
    </location>
</feature>
<evidence type="ECO:0000313" key="3">
    <source>
        <dbReference type="EMBL" id="KTB28414.1"/>
    </source>
</evidence>
<dbReference type="Gene3D" id="3.40.50.1820">
    <property type="entry name" value="alpha/beta hydrolase"/>
    <property type="match status" value="1"/>
</dbReference>
<reference evidence="3 4" key="1">
    <citation type="submission" date="2015-12" db="EMBL/GenBank/DDBJ databases">
        <title>Draft genome sequence of Moniliophthora roreri, the causal agent of frosty pod rot of cacao.</title>
        <authorList>
            <person name="Aime M.C."/>
            <person name="Diaz-Valderrama J.R."/>
            <person name="Kijpornyongpan T."/>
            <person name="Phillips-Mora W."/>
        </authorList>
    </citation>
    <scope>NUCLEOTIDE SEQUENCE [LARGE SCALE GENOMIC DNA]</scope>
    <source>
        <strain evidence="3 4">MCA 2952</strain>
    </source>
</reference>
<dbReference type="Pfam" id="PF00135">
    <property type="entry name" value="COesterase"/>
    <property type="match status" value="1"/>
</dbReference>
<dbReference type="EMBL" id="LATX01002479">
    <property type="protein sequence ID" value="KTB28414.1"/>
    <property type="molecule type" value="Genomic_DNA"/>
</dbReference>
<organism evidence="3 4">
    <name type="scientific">Moniliophthora roreri</name>
    <name type="common">Frosty pod rot fungus</name>
    <name type="synonym">Monilia roreri</name>
    <dbReference type="NCBI Taxonomy" id="221103"/>
    <lineage>
        <taxon>Eukaryota</taxon>
        <taxon>Fungi</taxon>
        <taxon>Dikarya</taxon>
        <taxon>Basidiomycota</taxon>
        <taxon>Agaricomycotina</taxon>
        <taxon>Agaricomycetes</taxon>
        <taxon>Agaricomycetidae</taxon>
        <taxon>Agaricales</taxon>
        <taxon>Marasmiineae</taxon>
        <taxon>Marasmiaceae</taxon>
        <taxon>Moniliophthora</taxon>
    </lineage>
</organism>
<dbReference type="InterPro" id="IPR002018">
    <property type="entry name" value="CarbesteraseB"/>
</dbReference>
<keyword evidence="1" id="KW-0732">Signal</keyword>
<dbReference type="SUPFAM" id="SSF53474">
    <property type="entry name" value="alpha/beta-Hydrolases"/>
    <property type="match status" value="1"/>
</dbReference>